<evidence type="ECO:0000313" key="1">
    <source>
        <dbReference type="EMBL" id="KKN13541.1"/>
    </source>
</evidence>
<dbReference type="Gene3D" id="3.30.70.2970">
    <property type="entry name" value="Protein of unknown function (DUF541), domain 2"/>
    <property type="match status" value="1"/>
</dbReference>
<comment type="caution">
    <text evidence="1">The sequence shown here is derived from an EMBL/GenBank/DDBJ whole genome shotgun (WGS) entry which is preliminary data.</text>
</comment>
<dbReference type="Pfam" id="PF04402">
    <property type="entry name" value="SIMPL"/>
    <property type="match status" value="1"/>
</dbReference>
<dbReference type="EMBL" id="LAZR01003912">
    <property type="protein sequence ID" value="KKN13541.1"/>
    <property type="molecule type" value="Genomic_DNA"/>
</dbReference>
<name>A0A0F9QK45_9ZZZZ</name>
<accession>A0A0F9QK45</accession>
<reference evidence="1" key="1">
    <citation type="journal article" date="2015" name="Nature">
        <title>Complex archaea that bridge the gap between prokaryotes and eukaryotes.</title>
        <authorList>
            <person name="Spang A."/>
            <person name="Saw J.H."/>
            <person name="Jorgensen S.L."/>
            <person name="Zaremba-Niedzwiedzka K."/>
            <person name="Martijn J."/>
            <person name="Lind A.E."/>
            <person name="van Eijk R."/>
            <person name="Schleper C."/>
            <person name="Guy L."/>
            <person name="Ettema T.J."/>
        </authorList>
    </citation>
    <scope>NUCLEOTIDE SEQUENCE</scope>
</reference>
<dbReference type="Gene3D" id="3.30.110.170">
    <property type="entry name" value="Protein of unknown function (DUF541), domain 1"/>
    <property type="match status" value="1"/>
</dbReference>
<dbReference type="GO" id="GO:0006974">
    <property type="term" value="P:DNA damage response"/>
    <property type="evidence" value="ECO:0007669"/>
    <property type="project" value="TreeGrafter"/>
</dbReference>
<organism evidence="1">
    <name type="scientific">marine sediment metagenome</name>
    <dbReference type="NCBI Taxonomy" id="412755"/>
    <lineage>
        <taxon>unclassified sequences</taxon>
        <taxon>metagenomes</taxon>
        <taxon>ecological metagenomes</taxon>
    </lineage>
</organism>
<sequence length="228" mass="25207">MIRHKQNIRALWALPLFLPGVVMAGEVTLTGEGSVRYEPDSARLTFTASAEHELPQKATDQVASIMKQWREGISDYRPQLQEYADASVHLYSRTLPSEERDQEPEKTAVASQTISFSISDLSLLNPILQQAQALGLNYNLGPHQFFHSQETRMEQDALALALADAKSRCEFVAQQMNQSCGKVVTLNINGGHRPMPMMMSADARGADTISSVGEREINASVNATFELD</sequence>
<dbReference type="AlphaFoldDB" id="A0A0F9QK45"/>
<protein>
    <submittedName>
        <fullName evidence="1">Uncharacterized protein</fullName>
    </submittedName>
</protein>
<dbReference type="PANTHER" id="PTHR34387">
    <property type="entry name" value="SLR1258 PROTEIN"/>
    <property type="match status" value="1"/>
</dbReference>
<proteinExistence type="predicted"/>
<gene>
    <name evidence="1" type="ORF">LCGC14_1005260</name>
</gene>
<dbReference type="PANTHER" id="PTHR34387:SF2">
    <property type="entry name" value="SLR1258 PROTEIN"/>
    <property type="match status" value="1"/>
</dbReference>
<dbReference type="InterPro" id="IPR052022">
    <property type="entry name" value="26kDa_periplasmic_antigen"/>
</dbReference>
<dbReference type="InterPro" id="IPR007497">
    <property type="entry name" value="SIMPL/DUF541"/>
</dbReference>